<dbReference type="Gene3D" id="3.30.565.10">
    <property type="entry name" value="Histidine kinase-like ATPase, C-terminal domain"/>
    <property type="match status" value="1"/>
</dbReference>
<comment type="caution">
    <text evidence="2">The sequence shown here is derived from an EMBL/GenBank/DDBJ whole genome shotgun (WGS) entry which is preliminary data.</text>
</comment>
<reference evidence="2" key="2">
    <citation type="submission" date="2020-05" db="EMBL/GenBank/DDBJ databases">
        <authorList>
            <person name="Kim H.-S."/>
            <person name="Proctor R.H."/>
            <person name="Brown D.W."/>
        </authorList>
    </citation>
    <scope>NUCLEOTIDE SEQUENCE</scope>
    <source>
        <strain evidence="2">NRRL 22465</strain>
    </source>
</reference>
<organism evidence="2 3">
    <name type="scientific">Fusarium zealandicum</name>
    <dbReference type="NCBI Taxonomy" id="1053134"/>
    <lineage>
        <taxon>Eukaryota</taxon>
        <taxon>Fungi</taxon>
        <taxon>Dikarya</taxon>
        <taxon>Ascomycota</taxon>
        <taxon>Pezizomycotina</taxon>
        <taxon>Sordariomycetes</taxon>
        <taxon>Hypocreomycetidae</taxon>
        <taxon>Hypocreales</taxon>
        <taxon>Nectriaceae</taxon>
        <taxon>Fusarium</taxon>
        <taxon>Fusarium staphyleae species complex</taxon>
    </lineage>
</organism>
<dbReference type="EMBL" id="JABEYC010000857">
    <property type="protein sequence ID" value="KAF4973458.1"/>
    <property type="molecule type" value="Genomic_DNA"/>
</dbReference>
<feature type="compositionally biased region" description="Polar residues" evidence="1">
    <location>
        <begin position="1363"/>
        <end position="1389"/>
    </location>
</feature>
<name>A0A8H4XFQ2_9HYPO</name>
<accession>A0A8H4XFQ2</accession>
<dbReference type="Proteomes" id="UP000635477">
    <property type="component" value="Unassembled WGS sequence"/>
</dbReference>
<proteinExistence type="predicted"/>
<evidence type="ECO:0000256" key="1">
    <source>
        <dbReference type="SAM" id="MobiDB-lite"/>
    </source>
</evidence>
<feature type="compositionally biased region" description="Polar residues" evidence="1">
    <location>
        <begin position="293"/>
        <end position="302"/>
    </location>
</feature>
<reference evidence="2" key="1">
    <citation type="journal article" date="2020" name="BMC Genomics">
        <title>Correction to: Identification and distribution of gene clusters required for synthesis of sphingolipid metabolism inhibitors in diverse species of the filamentous fungus Fusarium.</title>
        <authorList>
            <person name="Kim H.S."/>
            <person name="Lohmar J.M."/>
            <person name="Busman M."/>
            <person name="Brown D.W."/>
            <person name="Naumann T.A."/>
            <person name="Divon H.H."/>
            <person name="Lysoe E."/>
            <person name="Uhlig S."/>
            <person name="Proctor R.H."/>
        </authorList>
    </citation>
    <scope>NUCLEOTIDE SEQUENCE</scope>
    <source>
        <strain evidence="2">NRRL 22465</strain>
    </source>
</reference>
<dbReference type="InterPro" id="IPR052957">
    <property type="entry name" value="Auxin_embryo_med"/>
</dbReference>
<dbReference type="PANTHER" id="PTHR32387">
    <property type="entry name" value="WU:FJ29H11"/>
    <property type="match status" value="1"/>
</dbReference>
<dbReference type="InterPro" id="IPR036890">
    <property type="entry name" value="HATPase_C_sf"/>
</dbReference>
<keyword evidence="3" id="KW-1185">Reference proteome</keyword>
<dbReference type="OrthoDB" id="1262810at2759"/>
<evidence type="ECO:0000313" key="3">
    <source>
        <dbReference type="Proteomes" id="UP000635477"/>
    </source>
</evidence>
<sequence length="1389" mass="159524">MTANGMKARQRTSAQKLIRQIRAERGYISQTSWDKMDSTVRQEVTTALAGVLKILEPTVNTLARDLYTSNAQFVFELLQNADNNHYTQVQSGEVPYVAFQMHQDRIIIECNQDSFNEDSIRAICAVDQSSKTGDQGYVGEKWIGFKSVFMAAWKVYIQSGPYSFYFQHRRDDPSMGMITPIWHDATEEFPANMTRMTLYLHDDGYPGSLLAQRDQIRQQLRDLRGEVLLFMRKLREIRISIFDQDDEPETTTIFSAAQTDADRVTVTESVLEDGANESTASIYHVTRHLTGSPPKSENNSYTGDEEKKKAYSSAEVVLAFPLTSQDIPIVAPQDVFAFLPIRHMGFSFLIQSDFVTQANQQDIVTTSARNIDLLDGISDAFTKAALQFCEHATLQYTWMRFLPLRENYPYDLFWSRLITMLEQKIRRTPLIRPRSEGALRLITGLRWPPCVFFHNEELLLPDLEPAVFVSRRYRAEDCETLEAFGMPLCSMEVFFDLAKQDLLSPMSRMRSKHNSERWHAGVANFIIRILQTNQEAMILELRNMRLLPLQNAICDLWVAPNSERSVYFAETEGLAIPEHLGFSLIRPSASANLSRRKLFELLGVQYLTVDSVRERILQRHRFPSSHVSQPSTRVRVDQIKFLYATHHGSSYQRGDYDCLSLTNDNDVLCRPCLDDLYIPDDNPLGPRELLKQTYSGVESAASALSLKVDFVHPLFLQDEPQQKHQESLTWRDWLVKHVGLRRLFRLTTKHSSKPALSDACHYVARYQAYKFLAFLSYHWRQEGKPIEENLALQLELQELDVLYQDGTMTRLGSGYMPLPELQYQCSRFLRNGEDSLLLHLEAPVQRSTYGKRWGFLVEWLGVGIDEDLDFYLSLLEKMDPVEGIEGCKEIFELYSVIYGKLLHSSTKEKDKEKVRVSIEEGFCIYVPEMGQEDSDWASPSICIWEGPETMWTKTSLKSKFEKAFAELGDVELLNLSGFFTDVLGIPDCTCFHIMEELRSMSSAKAKEPLRVCDLYERLEKMVYKLCPSDQDKIKQEFARDALIYTDNQGTSVWCRISDCIWSNETEFRRRATLSERYKHLRDFFVEFLGAQSLSLELKYRDLVHMGSSQEATIESVKSGIWALNSLIPTTSQLPNAKKLLDGKLFPVRHPDGQVSLEYFTTDFSIVDRTYLGTNFGSRVKTLDFTVDEVRRLEPILTWLGMVTRYLSRVVIESSRVEGLDKTALSSPQRSIRPRAHALYRIAYHYNSPRLRADDDLYITLRDIKVYETDGIASMQHICPRDKRSQESCYARKLPFHLYEWLMTNPTTIQQERFDEKGRRLVGLILNASPWIIPGILEDEGISLGDREDDYPESEGDDGLEPPSYTSTDFGADTSSLTTPASSLFSSPEL</sequence>
<feature type="region of interest" description="Disordered" evidence="1">
    <location>
        <begin position="1342"/>
        <end position="1389"/>
    </location>
</feature>
<dbReference type="SUPFAM" id="SSF55874">
    <property type="entry name" value="ATPase domain of HSP90 chaperone/DNA topoisomerase II/histidine kinase"/>
    <property type="match status" value="1"/>
</dbReference>
<evidence type="ECO:0000313" key="2">
    <source>
        <dbReference type="EMBL" id="KAF4973458.1"/>
    </source>
</evidence>
<feature type="region of interest" description="Disordered" evidence="1">
    <location>
        <begin position="287"/>
        <end position="306"/>
    </location>
</feature>
<feature type="compositionally biased region" description="Acidic residues" evidence="1">
    <location>
        <begin position="1342"/>
        <end position="1359"/>
    </location>
</feature>
<gene>
    <name evidence="2" type="ORF">FZEAL_9332</name>
</gene>
<protein>
    <submittedName>
        <fullName evidence="2">Uncharacterized protein</fullName>
    </submittedName>
</protein>
<dbReference type="PANTHER" id="PTHR32387:SF0">
    <property type="entry name" value="PROTEIN NO VEIN"/>
    <property type="match status" value="1"/>
</dbReference>